<dbReference type="Pfam" id="PF00857">
    <property type="entry name" value="Isochorismatase"/>
    <property type="match status" value="1"/>
</dbReference>
<evidence type="ECO:0000259" key="1">
    <source>
        <dbReference type="Pfam" id="PF00857"/>
    </source>
</evidence>
<evidence type="ECO:0000313" key="2">
    <source>
        <dbReference type="EMBL" id="TFE71780.1"/>
    </source>
</evidence>
<dbReference type="EMBL" id="LXQC01000057">
    <property type="protein sequence ID" value="TFE71780.1"/>
    <property type="molecule type" value="Genomic_DNA"/>
</dbReference>
<accession>A0A4Y8PGV5</accession>
<dbReference type="InterPro" id="IPR036380">
    <property type="entry name" value="Isochorismatase-like_sf"/>
</dbReference>
<dbReference type="RefSeq" id="WP_134439145.1">
    <property type="nucleotide sequence ID" value="NZ_LXQC01000057.1"/>
</dbReference>
<organism evidence="2 3">
    <name type="scientific">Methylacidiphilum caldifontis</name>
    <dbReference type="NCBI Taxonomy" id="2795386"/>
    <lineage>
        <taxon>Bacteria</taxon>
        <taxon>Pseudomonadati</taxon>
        <taxon>Verrucomicrobiota</taxon>
        <taxon>Methylacidiphilae</taxon>
        <taxon>Methylacidiphilales</taxon>
        <taxon>Methylacidiphilaceae</taxon>
        <taxon>Methylacidiphilum (ex Ratnadevi et al. 2023)</taxon>
    </lineage>
</organism>
<dbReference type="InterPro" id="IPR050993">
    <property type="entry name" value="Isochorismatase_domain"/>
</dbReference>
<dbReference type="SUPFAM" id="SSF52499">
    <property type="entry name" value="Isochorismatase-like hydrolases"/>
    <property type="match status" value="1"/>
</dbReference>
<keyword evidence="3" id="KW-1185">Reference proteome</keyword>
<dbReference type="InterPro" id="IPR000868">
    <property type="entry name" value="Isochorismatase-like_dom"/>
</dbReference>
<dbReference type="PANTHER" id="PTHR14119:SF3">
    <property type="entry name" value="ISOCHORISMATASE DOMAIN-CONTAINING PROTEIN 2"/>
    <property type="match status" value="1"/>
</dbReference>
<reference evidence="2 3" key="1">
    <citation type="submission" date="2016-05" db="EMBL/GenBank/DDBJ databases">
        <title>Diversity and Homogeneity among Thermoacidophilic Verrucomicrobia Methanotrophs Linked with Geographical Origin.</title>
        <authorList>
            <person name="Erikstad H.-A."/>
            <person name="Smestad N.B."/>
            <person name="Ceballos R.M."/>
            <person name="Birkeland N.-K."/>
        </authorList>
    </citation>
    <scope>NUCLEOTIDE SEQUENCE [LARGE SCALE GENOMIC DNA]</scope>
    <source>
        <strain evidence="2 3">Phi</strain>
    </source>
</reference>
<sequence>MNWRIDIQKTGVLLIDLQEKLLPVIEDRDRVVHKAVQLVKLAKLFSLPLYITEQLPEKLGLTCKEILELVGDTPRIWKNTFSAVPFLPPELPKVILISGVETHICVRQTVYDLRVKERTPYVLGDAVSSRNKLDHQLGIEEMRQDKVLISSVEAVGWEMIEKAEGNLFKEFLAILK</sequence>
<evidence type="ECO:0000313" key="3">
    <source>
        <dbReference type="Proteomes" id="UP000297713"/>
    </source>
</evidence>
<dbReference type="AlphaFoldDB" id="A0A4Y8PGV5"/>
<protein>
    <submittedName>
        <fullName evidence="2">Amidase</fullName>
    </submittedName>
</protein>
<gene>
    <name evidence="2" type="ORF">A7Q10_04095</name>
</gene>
<name>A0A4Y8PGV5_9BACT</name>
<dbReference type="Proteomes" id="UP000297713">
    <property type="component" value="Unassembled WGS sequence"/>
</dbReference>
<dbReference type="PANTHER" id="PTHR14119">
    <property type="entry name" value="HYDROLASE"/>
    <property type="match status" value="1"/>
</dbReference>
<proteinExistence type="predicted"/>
<feature type="domain" description="Isochorismatase-like" evidence="1">
    <location>
        <begin position="11"/>
        <end position="148"/>
    </location>
</feature>
<comment type="caution">
    <text evidence="2">The sequence shown here is derived from an EMBL/GenBank/DDBJ whole genome shotgun (WGS) entry which is preliminary data.</text>
</comment>
<dbReference type="Gene3D" id="3.40.50.850">
    <property type="entry name" value="Isochorismatase-like"/>
    <property type="match status" value="1"/>
</dbReference>
<dbReference type="OrthoDB" id="9789777at2"/>